<comment type="similarity">
    <text evidence="1">Belongs to the glycosyl hydrolase 13 family.</text>
</comment>
<dbReference type="Gene3D" id="3.20.20.80">
    <property type="entry name" value="Glycosidases"/>
    <property type="match status" value="1"/>
</dbReference>
<dbReference type="InterPro" id="IPR006047">
    <property type="entry name" value="GH13_cat_dom"/>
</dbReference>
<protein>
    <submittedName>
        <fullName evidence="4">Glycoside hydrolase family 13 protein</fullName>
    </submittedName>
</protein>
<dbReference type="CDD" id="cd11352">
    <property type="entry name" value="AmyAc_5"/>
    <property type="match status" value="1"/>
</dbReference>
<dbReference type="GO" id="GO:0016787">
    <property type="term" value="F:hydrolase activity"/>
    <property type="evidence" value="ECO:0007669"/>
    <property type="project" value="UniProtKB-KW"/>
</dbReference>
<dbReference type="EMBL" id="MU001849">
    <property type="protein sequence ID" value="KAF2795748.1"/>
    <property type="molecule type" value="Genomic_DNA"/>
</dbReference>
<dbReference type="OrthoDB" id="204980at2759"/>
<gene>
    <name evidence="4" type="ORF">K505DRAFT_359906</name>
</gene>
<dbReference type="InterPro" id="IPR017853">
    <property type="entry name" value="GH"/>
</dbReference>
<evidence type="ECO:0000256" key="2">
    <source>
        <dbReference type="SAM" id="MobiDB-lite"/>
    </source>
</evidence>
<dbReference type="SMART" id="SM00642">
    <property type="entry name" value="Aamy"/>
    <property type="match status" value="1"/>
</dbReference>
<dbReference type="Pfam" id="PF00128">
    <property type="entry name" value="Alpha-amylase"/>
    <property type="match status" value="1"/>
</dbReference>
<accession>A0A6A6XHK8</accession>
<feature type="domain" description="Glycosyl hydrolase family 13 catalytic" evidence="3">
    <location>
        <begin position="53"/>
        <end position="514"/>
    </location>
</feature>
<keyword evidence="4" id="KW-0378">Hydrolase</keyword>
<dbReference type="PANTHER" id="PTHR10357:SF209">
    <property type="entry name" value="PERIPLASMIC ALPHA-AMYLASE"/>
    <property type="match status" value="1"/>
</dbReference>
<dbReference type="GO" id="GO:0005975">
    <property type="term" value="P:carbohydrate metabolic process"/>
    <property type="evidence" value="ECO:0007669"/>
    <property type="project" value="InterPro"/>
</dbReference>
<feature type="region of interest" description="Disordered" evidence="2">
    <location>
        <begin position="1"/>
        <end position="45"/>
    </location>
</feature>
<feature type="compositionally biased region" description="Polar residues" evidence="2">
    <location>
        <begin position="13"/>
        <end position="45"/>
    </location>
</feature>
<reference evidence="4" key="1">
    <citation type="journal article" date="2020" name="Stud. Mycol.">
        <title>101 Dothideomycetes genomes: a test case for predicting lifestyles and emergence of pathogens.</title>
        <authorList>
            <person name="Haridas S."/>
            <person name="Albert R."/>
            <person name="Binder M."/>
            <person name="Bloem J."/>
            <person name="Labutti K."/>
            <person name="Salamov A."/>
            <person name="Andreopoulos B."/>
            <person name="Baker S."/>
            <person name="Barry K."/>
            <person name="Bills G."/>
            <person name="Bluhm B."/>
            <person name="Cannon C."/>
            <person name="Castanera R."/>
            <person name="Culley D."/>
            <person name="Daum C."/>
            <person name="Ezra D."/>
            <person name="Gonzalez J."/>
            <person name="Henrissat B."/>
            <person name="Kuo A."/>
            <person name="Liang C."/>
            <person name="Lipzen A."/>
            <person name="Lutzoni F."/>
            <person name="Magnuson J."/>
            <person name="Mondo S."/>
            <person name="Nolan M."/>
            <person name="Ohm R."/>
            <person name="Pangilinan J."/>
            <person name="Park H.-J."/>
            <person name="Ramirez L."/>
            <person name="Alfaro M."/>
            <person name="Sun H."/>
            <person name="Tritt A."/>
            <person name="Yoshinaga Y."/>
            <person name="Zwiers L.-H."/>
            <person name="Turgeon B."/>
            <person name="Goodwin S."/>
            <person name="Spatafora J."/>
            <person name="Crous P."/>
            <person name="Grigoriev I."/>
        </authorList>
    </citation>
    <scope>NUCLEOTIDE SEQUENCE</scope>
    <source>
        <strain evidence="4">CBS 109.77</strain>
    </source>
</reference>
<evidence type="ECO:0000313" key="4">
    <source>
        <dbReference type="EMBL" id="KAF2795748.1"/>
    </source>
</evidence>
<dbReference type="SUPFAM" id="SSF51445">
    <property type="entry name" value="(Trans)glycosidases"/>
    <property type="match status" value="1"/>
</dbReference>
<proteinExistence type="inferred from homology"/>
<dbReference type="PANTHER" id="PTHR10357">
    <property type="entry name" value="ALPHA-AMYLASE FAMILY MEMBER"/>
    <property type="match status" value="1"/>
</dbReference>
<sequence>MSENGIPSFGAGTASNPRSVNDPSVRNVLSQAPSQRGQYHPSPSSWEDQQLYFLLPDRFSKGGEDGTLDLEGKQIPGDIRPFAQSDNGNAIKLPNDPKIWEESGIVFQGGTLKGIQSKVGYLKRLGASALWLGPIFKQVPNDDHLYHGYAVHDFLEIDPHFGTREDLRDLVKIAHDEGIYVILDIILNHSGDVFAYKGGEKQWNGNRFDVEGFRDSTGNPTLRFQPLDATNLPKNPKDCAIWPAELQSPNSFTREGAISNWDNWPEYIRGDFLSLKDLDLGSDAPDNFAPTSALQTLCEVYKYWIAYADLDGYRIDTVKHMGDGPTRHLCTTLHEFASLIGKENFFLVGEVTGGRAFDVVETTGLDAALGIGNVQEKLWNLPKGFADPAAYFDLFRNATYLKKGTNAWMRNKLVTMIDDHDQVWRGGSTKTRFCSDPEGNKLVLAALGLNLTTLGIPCIYYGTEQQFDGQGGSDRYIREAMFGGSFGAFRSKDRHFFNESNPVFQEVSKICEIRQQYAALRRGRQYLREISGNGKDFGIPRILGGRLTAIVAWSRIFADQEILCAINTDTEKPTEAFVTLDNGLHKNGEVLKCIYRSPTDEGVESRESVAVSRLNGKAVFLSVPAGGFVMYT</sequence>
<dbReference type="Proteomes" id="UP000799757">
    <property type="component" value="Unassembled WGS sequence"/>
</dbReference>
<evidence type="ECO:0000313" key="5">
    <source>
        <dbReference type="Proteomes" id="UP000799757"/>
    </source>
</evidence>
<organism evidence="4 5">
    <name type="scientific">Melanomma pulvis-pyrius CBS 109.77</name>
    <dbReference type="NCBI Taxonomy" id="1314802"/>
    <lineage>
        <taxon>Eukaryota</taxon>
        <taxon>Fungi</taxon>
        <taxon>Dikarya</taxon>
        <taxon>Ascomycota</taxon>
        <taxon>Pezizomycotina</taxon>
        <taxon>Dothideomycetes</taxon>
        <taxon>Pleosporomycetidae</taxon>
        <taxon>Pleosporales</taxon>
        <taxon>Melanommataceae</taxon>
        <taxon>Melanomma</taxon>
    </lineage>
</organism>
<evidence type="ECO:0000256" key="1">
    <source>
        <dbReference type="ARBA" id="ARBA00008061"/>
    </source>
</evidence>
<dbReference type="AlphaFoldDB" id="A0A6A6XHK8"/>
<name>A0A6A6XHK8_9PLEO</name>
<keyword evidence="5" id="KW-1185">Reference proteome</keyword>
<evidence type="ECO:0000259" key="3">
    <source>
        <dbReference type="SMART" id="SM00642"/>
    </source>
</evidence>